<protein>
    <submittedName>
        <fullName evidence="1">Uncharacterized protein</fullName>
    </submittedName>
</protein>
<evidence type="ECO:0000313" key="2">
    <source>
        <dbReference type="Proteomes" id="UP000026962"/>
    </source>
</evidence>
<reference evidence="1" key="2">
    <citation type="submission" date="2018-05" db="EMBL/GenBank/DDBJ databases">
        <title>OpunRS2 (Oryza punctata Reference Sequence Version 2).</title>
        <authorList>
            <person name="Zhang J."/>
            <person name="Kudrna D."/>
            <person name="Lee S."/>
            <person name="Talag J."/>
            <person name="Welchert J."/>
            <person name="Wing R.A."/>
        </authorList>
    </citation>
    <scope>NUCLEOTIDE SEQUENCE [LARGE SCALE GENOMIC DNA]</scope>
</reference>
<name>A0A0E0L9N8_ORYPU</name>
<dbReference type="HOGENOM" id="CLU_2675369_0_0_1"/>
<reference evidence="1" key="1">
    <citation type="submission" date="2015-04" db="UniProtKB">
        <authorList>
            <consortium name="EnsemblPlants"/>
        </authorList>
    </citation>
    <scope>IDENTIFICATION</scope>
</reference>
<accession>A0A0E0L9N8</accession>
<dbReference type="AlphaFoldDB" id="A0A0E0L9N8"/>
<keyword evidence="2" id="KW-1185">Reference proteome</keyword>
<proteinExistence type="predicted"/>
<dbReference type="Proteomes" id="UP000026962">
    <property type="component" value="Chromosome 6"/>
</dbReference>
<dbReference type="Gramene" id="OPUNC06G08110.1">
    <property type="protein sequence ID" value="OPUNC06G08110.1"/>
    <property type="gene ID" value="OPUNC06G08110"/>
</dbReference>
<dbReference type="EnsemblPlants" id="OPUNC06G08110.1">
    <property type="protein sequence ID" value="OPUNC06G08110.1"/>
    <property type="gene ID" value="OPUNC06G08110"/>
</dbReference>
<sequence>MRSSKFILTLQGEFPWRSWNGLEGAPVLPPITAKAASASACSEMFPHGSSHPRPPLARKLYKVEDKKSRAFTFMN</sequence>
<organism evidence="1">
    <name type="scientific">Oryza punctata</name>
    <name type="common">Red rice</name>
    <dbReference type="NCBI Taxonomy" id="4537"/>
    <lineage>
        <taxon>Eukaryota</taxon>
        <taxon>Viridiplantae</taxon>
        <taxon>Streptophyta</taxon>
        <taxon>Embryophyta</taxon>
        <taxon>Tracheophyta</taxon>
        <taxon>Spermatophyta</taxon>
        <taxon>Magnoliopsida</taxon>
        <taxon>Liliopsida</taxon>
        <taxon>Poales</taxon>
        <taxon>Poaceae</taxon>
        <taxon>BOP clade</taxon>
        <taxon>Oryzoideae</taxon>
        <taxon>Oryzeae</taxon>
        <taxon>Oryzinae</taxon>
        <taxon>Oryza</taxon>
    </lineage>
</organism>
<evidence type="ECO:0000313" key="1">
    <source>
        <dbReference type="EnsemblPlants" id="OPUNC06G08110.1"/>
    </source>
</evidence>